<evidence type="ECO:0000256" key="5">
    <source>
        <dbReference type="ARBA" id="ARBA00023295"/>
    </source>
</evidence>
<evidence type="ECO:0000256" key="1">
    <source>
        <dbReference type="ARBA" id="ARBA00001231"/>
    </source>
</evidence>
<comment type="similarity">
    <text evidence="2">Belongs to the glycosyl hydrolase 20 family.</text>
</comment>
<dbReference type="InterPro" id="IPR000601">
    <property type="entry name" value="PKD_dom"/>
</dbReference>
<feature type="domain" description="PKD" evidence="8">
    <location>
        <begin position="606"/>
        <end position="669"/>
    </location>
</feature>
<dbReference type="SUPFAM" id="SSF51445">
    <property type="entry name" value="(Trans)glycosidases"/>
    <property type="match status" value="1"/>
</dbReference>
<dbReference type="Pfam" id="PF02838">
    <property type="entry name" value="Glyco_hydro_20b"/>
    <property type="match status" value="1"/>
</dbReference>
<dbReference type="InterPro" id="IPR017853">
    <property type="entry name" value="GH"/>
</dbReference>
<dbReference type="InterPro" id="IPR025705">
    <property type="entry name" value="Beta_hexosaminidase_sua/sub"/>
</dbReference>
<dbReference type="PROSITE" id="PS50093">
    <property type="entry name" value="PKD"/>
    <property type="match status" value="1"/>
</dbReference>
<comment type="catalytic activity">
    <reaction evidence="1">
        <text>Hydrolysis of terminal non-reducing N-acetyl-D-hexosamine residues in N-acetyl-beta-D-hexosaminides.</text>
        <dbReference type="EC" id="3.2.1.52"/>
    </reaction>
</comment>
<dbReference type="EMBL" id="BONZ01000036">
    <property type="protein sequence ID" value="GIH15609.1"/>
    <property type="molecule type" value="Genomic_DNA"/>
</dbReference>
<dbReference type="Gene3D" id="3.20.20.80">
    <property type="entry name" value="Glycosidases"/>
    <property type="match status" value="1"/>
</dbReference>
<dbReference type="InterPro" id="IPR015883">
    <property type="entry name" value="Glyco_hydro_20_cat"/>
</dbReference>
<sequence length="669" mass="69808">MSSDRRPTRTRARLAGAVAIALVAALALNSPALAKDAATAAAPPQIVPQPVSTTAGHGQFTATSHTRIVARGPAQAIARDLAGYLHPATGYRLPVVSGPPHAGDITLAIGHPKSLSADHSGEGYQLDVTGSGVSLSAPTTHGLYDGIQTIRQLLPAQIASPVVRPGPWTMPSVHVTDYPRYGYRGLMLDIGRHYEPPSAVEQLIDQAAAYKINTFHLHLSDDQGFRLAINGFPNLTAIGSQGSVGTGGRTMDPGGFWTQAQYKAVVAYAAAHFMTLVPEVDTPGHNNAIIMSEYGDTANPRLDGHPQDINCGANDPPAWNYTGAVGYSALCPDSANTWTILTAIIDQLTALSPGPYYDLGGDEVPTTVLEQSQYAALVNQEAGIVNGRGRTAMGWADIAGEGTSLAPGSIAEYWEPASGSSSGTVTATEAVQKGMKVVMAPANHTYLDQRYARGVPAPLGQTWACGRGCDVDQFYNWDPGSYVTGVTDDNVIGVEGAVWTETLASLSDVDYMAFPRLLALAEVGWSPKVERTATSPAYQDFLGRLAAQGPRLTAAAVNFYPSPEVPWRLDLTATGAAADRHGHVAGALATLSAPGIAATALTASIDWGDGSTDTATVTGTPATTTTVNSSYAIGGDHTYRKPGAYRVAVTVTGPNGATATLTVTLRAKR</sequence>
<dbReference type="EC" id="3.2.1.52" evidence="3"/>
<dbReference type="PANTHER" id="PTHR22600">
    <property type="entry name" value="BETA-HEXOSAMINIDASE"/>
    <property type="match status" value="1"/>
</dbReference>
<accession>A0A8J3VQZ0</accession>
<keyword evidence="7" id="KW-0732">Signal</keyword>
<gene>
    <name evidence="9" type="ORF">Raf01_37810</name>
</gene>
<evidence type="ECO:0000313" key="9">
    <source>
        <dbReference type="EMBL" id="GIH15609.1"/>
    </source>
</evidence>
<feature type="signal peptide" evidence="7">
    <location>
        <begin position="1"/>
        <end position="34"/>
    </location>
</feature>
<dbReference type="AlphaFoldDB" id="A0A8J3VQZ0"/>
<proteinExistence type="inferred from homology"/>
<comment type="caution">
    <text evidence="9">The sequence shown here is derived from an EMBL/GenBank/DDBJ whole genome shotgun (WGS) entry which is preliminary data.</text>
</comment>
<dbReference type="Proteomes" id="UP000642748">
    <property type="component" value="Unassembled WGS sequence"/>
</dbReference>
<dbReference type="RefSeq" id="WP_203919238.1">
    <property type="nucleotide sequence ID" value="NZ_BONZ01000036.1"/>
</dbReference>
<reference evidence="9" key="1">
    <citation type="submission" date="2021-01" db="EMBL/GenBank/DDBJ databases">
        <title>Whole genome shotgun sequence of Rugosimonospora africana NBRC 104875.</title>
        <authorList>
            <person name="Komaki H."/>
            <person name="Tamura T."/>
        </authorList>
    </citation>
    <scope>NUCLEOTIDE SEQUENCE</scope>
    <source>
        <strain evidence="9">NBRC 104875</strain>
    </source>
</reference>
<dbReference type="Gene3D" id="2.60.40.10">
    <property type="entry name" value="Immunoglobulins"/>
    <property type="match status" value="1"/>
</dbReference>
<dbReference type="GO" id="GO:0030203">
    <property type="term" value="P:glycosaminoglycan metabolic process"/>
    <property type="evidence" value="ECO:0007669"/>
    <property type="project" value="TreeGrafter"/>
</dbReference>
<keyword evidence="4" id="KW-0378">Hydrolase</keyword>
<dbReference type="SUPFAM" id="SSF55545">
    <property type="entry name" value="beta-N-acetylhexosaminidase-like domain"/>
    <property type="match status" value="1"/>
</dbReference>
<dbReference type="InterPro" id="IPR013783">
    <property type="entry name" value="Ig-like_fold"/>
</dbReference>
<dbReference type="Gene3D" id="3.30.379.10">
    <property type="entry name" value="Chitobiase/beta-hexosaminidase domain 2-like"/>
    <property type="match status" value="1"/>
</dbReference>
<feature type="chain" id="PRO_5035147609" description="beta-N-acetylhexosaminidase" evidence="7">
    <location>
        <begin position="35"/>
        <end position="669"/>
    </location>
</feature>
<dbReference type="InterPro" id="IPR035986">
    <property type="entry name" value="PKD_dom_sf"/>
</dbReference>
<organism evidence="9 10">
    <name type="scientific">Rugosimonospora africana</name>
    <dbReference type="NCBI Taxonomy" id="556532"/>
    <lineage>
        <taxon>Bacteria</taxon>
        <taxon>Bacillati</taxon>
        <taxon>Actinomycetota</taxon>
        <taxon>Actinomycetes</taxon>
        <taxon>Micromonosporales</taxon>
        <taxon>Micromonosporaceae</taxon>
        <taxon>Rugosimonospora</taxon>
    </lineage>
</organism>
<evidence type="ECO:0000259" key="8">
    <source>
        <dbReference type="PROSITE" id="PS50093"/>
    </source>
</evidence>
<dbReference type="InterPro" id="IPR015882">
    <property type="entry name" value="HEX_bac_N"/>
</dbReference>
<evidence type="ECO:0000256" key="2">
    <source>
        <dbReference type="ARBA" id="ARBA00006285"/>
    </source>
</evidence>
<dbReference type="GO" id="GO:0005975">
    <property type="term" value="P:carbohydrate metabolic process"/>
    <property type="evidence" value="ECO:0007669"/>
    <property type="project" value="InterPro"/>
</dbReference>
<evidence type="ECO:0000256" key="3">
    <source>
        <dbReference type="ARBA" id="ARBA00012663"/>
    </source>
</evidence>
<dbReference type="CDD" id="cd00146">
    <property type="entry name" value="PKD"/>
    <property type="match status" value="1"/>
</dbReference>
<dbReference type="SUPFAM" id="SSF49299">
    <property type="entry name" value="PKD domain"/>
    <property type="match status" value="1"/>
</dbReference>
<evidence type="ECO:0000256" key="7">
    <source>
        <dbReference type="SAM" id="SignalP"/>
    </source>
</evidence>
<keyword evidence="5" id="KW-0326">Glycosidase</keyword>
<evidence type="ECO:0000256" key="4">
    <source>
        <dbReference type="ARBA" id="ARBA00022801"/>
    </source>
</evidence>
<dbReference type="GO" id="GO:0016020">
    <property type="term" value="C:membrane"/>
    <property type="evidence" value="ECO:0007669"/>
    <property type="project" value="TreeGrafter"/>
</dbReference>
<evidence type="ECO:0000313" key="10">
    <source>
        <dbReference type="Proteomes" id="UP000642748"/>
    </source>
</evidence>
<feature type="active site" description="Proton donor" evidence="6">
    <location>
        <position position="363"/>
    </location>
</feature>
<protein>
    <recommendedName>
        <fullName evidence="3">beta-N-acetylhexosaminidase</fullName>
        <ecNumber evidence="3">3.2.1.52</ecNumber>
    </recommendedName>
</protein>
<name>A0A8J3VQZ0_9ACTN</name>
<dbReference type="GO" id="GO:0004563">
    <property type="term" value="F:beta-N-acetylhexosaminidase activity"/>
    <property type="evidence" value="ECO:0007669"/>
    <property type="project" value="UniProtKB-EC"/>
</dbReference>
<dbReference type="InterPro" id="IPR029018">
    <property type="entry name" value="Hex-like_dom2"/>
</dbReference>
<evidence type="ECO:0000256" key="6">
    <source>
        <dbReference type="PIRSR" id="PIRSR625705-1"/>
    </source>
</evidence>
<dbReference type="PRINTS" id="PR00738">
    <property type="entry name" value="GLHYDRLASE20"/>
</dbReference>
<dbReference type="PANTHER" id="PTHR22600:SF57">
    <property type="entry name" value="BETA-N-ACETYLHEXOSAMINIDASE"/>
    <property type="match status" value="1"/>
</dbReference>
<dbReference type="Pfam" id="PF00728">
    <property type="entry name" value="Glyco_hydro_20"/>
    <property type="match status" value="1"/>
</dbReference>
<keyword evidence="10" id="KW-1185">Reference proteome</keyword>